<evidence type="ECO:0000256" key="1">
    <source>
        <dbReference type="ARBA" id="ARBA00001947"/>
    </source>
</evidence>
<dbReference type="SUPFAM" id="SSF53187">
    <property type="entry name" value="Zn-dependent exopeptidases"/>
    <property type="match status" value="1"/>
</dbReference>
<feature type="chain" id="PRO_5025048508" evidence="8">
    <location>
        <begin position="28"/>
        <end position="632"/>
    </location>
</feature>
<dbReference type="SMART" id="SM00631">
    <property type="entry name" value="Zn_pept"/>
    <property type="match status" value="1"/>
</dbReference>
<comment type="cofactor">
    <cofactor evidence="1">
        <name>Zn(2+)</name>
        <dbReference type="ChEBI" id="CHEBI:29105"/>
    </cofactor>
</comment>
<feature type="domain" description="Peptidase M14" evidence="9">
    <location>
        <begin position="66"/>
        <end position="341"/>
    </location>
</feature>
<dbReference type="Gene3D" id="3.40.630.10">
    <property type="entry name" value="Zn peptidases"/>
    <property type="match status" value="1"/>
</dbReference>
<comment type="similarity">
    <text evidence="2 7">Belongs to the peptidase M14 family.</text>
</comment>
<dbReference type="AlphaFoldDB" id="A0A660LF57"/>
<dbReference type="InterPro" id="IPR000834">
    <property type="entry name" value="Peptidase_M14"/>
</dbReference>
<keyword evidence="8" id="KW-0732">Signal</keyword>
<name>A0A660LF57_9ACTN</name>
<evidence type="ECO:0000313" key="10">
    <source>
        <dbReference type="EMBL" id="RKQ91351.1"/>
    </source>
</evidence>
<keyword evidence="3" id="KW-0645">Protease</keyword>
<accession>A0A660LF57</accession>
<dbReference type="PROSITE" id="PS51257">
    <property type="entry name" value="PROKAR_LIPOPROTEIN"/>
    <property type="match status" value="1"/>
</dbReference>
<comment type="caution">
    <text evidence="10">The sequence shown here is derived from an EMBL/GenBank/DDBJ whole genome shotgun (WGS) entry which is preliminary data.</text>
</comment>
<evidence type="ECO:0000256" key="7">
    <source>
        <dbReference type="PROSITE-ProRule" id="PRU01379"/>
    </source>
</evidence>
<dbReference type="GO" id="GO:0006508">
    <property type="term" value="P:proteolysis"/>
    <property type="evidence" value="ECO:0007669"/>
    <property type="project" value="UniProtKB-KW"/>
</dbReference>
<dbReference type="RefSeq" id="WP_121248888.1">
    <property type="nucleotide sequence ID" value="NZ_RBIL01000001.1"/>
</dbReference>
<reference evidence="10 11" key="1">
    <citation type="submission" date="2018-10" db="EMBL/GenBank/DDBJ databases">
        <title>Genomic Encyclopedia of Archaeal and Bacterial Type Strains, Phase II (KMG-II): from individual species to whole genera.</title>
        <authorList>
            <person name="Goeker M."/>
        </authorList>
    </citation>
    <scope>NUCLEOTIDE SEQUENCE [LARGE SCALE GENOMIC DNA]</scope>
    <source>
        <strain evidence="10 11">DSM 14954</strain>
    </source>
</reference>
<dbReference type="EMBL" id="RBIL01000001">
    <property type="protein sequence ID" value="RKQ91351.1"/>
    <property type="molecule type" value="Genomic_DNA"/>
</dbReference>
<evidence type="ECO:0000256" key="5">
    <source>
        <dbReference type="ARBA" id="ARBA00022833"/>
    </source>
</evidence>
<dbReference type="Proteomes" id="UP000278962">
    <property type="component" value="Unassembled WGS sequence"/>
</dbReference>
<keyword evidence="10" id="KW-0121">Carboxypeptidase</keyword>
<dbReference type="OrthoDB" id="5240362at2"/>
<proteinExistence type="inferred from homology"/>
<keyword evidence="5" id="KW-0862">Zinc</keyword>
<feature type="signal peptide" evidence="8">
    <location>
        <begin position="1"/>
        <end position="27"/>
    </location>
</feature>
<sequence length="632" mass="66321">MSLRSKVMGAAVAAALVGCAVPAAASAEPNVDAAVAAFKDLGLTPLTTMPSGRVVSPTVGSADNFGYRTYDQINQELANLASANPSLVTLKTAPRKSVEGREIKYVEIANNVGAYDGRPVYFMMGSIHGDEWAAGEHTLEFIYDVINTSKTNAKVKALLDKVRMIVIPVVNVDGWVRNRRANCGGITPPPAGSTCATTGTDMNRNYPFGWGSNIGVSFAARGLGPGSEPEVQNTMDIVKNNQVVALLTNHNNSHAFFYPGLEVAAGFPADLDSIRGLSVAMANATNNGYTNVRDSAHDYETSGETIDWSYYATRGFAVTPETVGGSTTCNRASATNKAGKAPNYVNCTTGDYTGYVPDDAAADIKAAYGGHAMRDAFYQSLVYSTIASGHSVINGTAPAGYTLKVTKDFNLYTNTIRLNTTPASFSPPQAIPTHLESWMQVPANGKFSFHVNPSVRPVPPYRAEGMVPGPSGYYQESWTLTCSKPDGTVVDTKTVLVDKGQTTDLSLCTEGTVGGSVPATLALTLGAPATFGAFTPGVDAEYTASTDATVISTAGDATLSVADTGANPGYLTNGAFTLAKPLQGLGVVKTWTAPTSNEKVPVTFKQAIGKTDALRTGTYSKTLTFTLSTTNP</sequence>
<evidence type="ECO:0000256" key="6">
    <source>
        <dbReference type="ARBA" id="ARBA00023049"/>
    </source>
</evidence>
<dbReference type="PANTHER" id="PTHR11705:SF143">
    <property type="entry name" value="SLL0236 PROTEIN"/>
    <property type="match status" value="1"/>
</dbReference>
<evidence type="ECO:0000313" key="11">
    <source>
        <dbReference type="Proteomes" id="UP000278962"/>
    </source>
</evidence>
<evidence type="ECO:0000259" key="9">
    <source>
        <dbReference type="PROSITE" id="PS52035"/>
    </source>
</evidence>
<evidence type="ECO:0000256" key="4">
    <source>
        <dbReference type="ARBA" id="ARBA00022801"/>
    </source>
</evidence>
<dbReference type="GO" id="GO:0004181">
    <property type="term" value="F:metallocarboxypeptidase activity"/>
    <property type="evidence" value="ECO:0007669"/>
    <property type="project" value="InterPro"/>
</dbReference>
<keyword evidence="11" id="KW-1185">Reference proteome</keyword>
<dbReference type="GO" id="GO:0005615">
    <property type="term" value="C:extracellular space"/>
    <property type="evidence" value="ECO:0007669"/>
    <property type="project" value="TreeGrafter"/>
</dbReference>
<dbReference type="GO" id="GO:0008270">
    <property type="term" value="F:zinc ion binding"/>
    <property type="evidence" value="ECO:0007669"/>
    <property type="project" value="InterPro"/>
</dbReference>
<gene>
    <name evidence="10" type="ORF">C8N24_1173</name>
</gene>
<dbReference type="PROSITE" id="PS52035">
    <property type="entry name" value="PEPTIDASE_M14"/>
    <property type="match status" value="1"/>
</dbReference>
<dbReference type="PANTHER" id="PTHR11705">
    <property type="entry name" value="PROTEASE FAMILY M14 CARBOXYPEPTIDASE A,B"/>
    <property type="match status" value="1"/>
</dbReference>
<organism evidence="10 11">
    <name type="scientific">Solirubrobacter pauli</name>
    <dbReference type="NCBI Taxonomy" id="166793"/>
    <lineage>
        <taxon>Bacteria</taxon>
        <taxon>Bacillati</taxon>
        <taxon>Actinomycetota</taxon>
        <taxon>Thermoleophilia</taxon>
        <taxon>Solirubrobacterales</taxon>
        <taxon>Solirubrobacteraceae</taxon>
        <taxon>Solirubrobacter</taxon>
    </lineage>
</organism>
<keyword evidence="6" id="KW-0482">Metalloprotease</keyword>
<keyword evidence="4" id="KW-0378">Hydrolase</keyword>
<feature type="active site" description="Proton donor/acceptor" evidence="7">
    <location>
        <position position="321"/>
    </location>
</feature>
<dbReference type="Pfam" id="PF00246">
    <property type="entry name" value="Peptidase_M14"/>
    <property type="match status" value="1"/>
</dbReference>
<protein>
    <submittedName>
        <fullName evidence="10">Zinc carboxypeptidase</fullName>
    </submittedName>
</protein>
<evidence type="ECO:0000256" key="2">
    <source>
        <dbReference type="ARBA" id="ARBA00005988"/>
    </source>
</evidence>
<evidence type="ECO:0000256" key="8">
    <source>
        <dbReference type="SAM" id="SignalP"/>
    </source>
</evidence>
<evidence type="ECO:0000256" key="3">
    <source>
        <dbReference type="ARBA" id="ARBA00022670"/>
    </source>
</evidence>